<gene>
    <name evidence="1" type="ORF">SAMN05421647_11359</name>
</gene>
<proteinExistence type="predicted"/>
<accession>A0A1N6XBB6</accession>
<reference evidence="1 2" key="1">
    <citation type="submission" date="2017-01" db="EMBL/GenBank/DDBJ databases">
        <authorList>
            <person name="Mah S.A."/>
            <person name="Swanson W.J."/>
            <person name="Moy G.W."/>
            <person name="Vacquier V.D."/>
        </authorList>
    </citation>
    <scope>NUCLEOTIDE SEQUENCE [LARGE SCALE GENOMIC DNA]</scope>
    <source>
        <strain evidence="1 2">DSM 7027</strain>
    </source>
</reference>
<keyword evidence="2" id="KW-1185">Reference proteome</keyword>
<dbReference type="InterPro" id="IPR036390">
    <property type="entry name" value="WH_DNA-bd_sf"/>
</dbReference>
<protein>
    <submittedName>
        <fullName evidence="1">Uncharacterized protein</fullName>
    </submittedName>
</protein>
<evidence type="ECO:0000313" key="1">
    <source>
        <dbReference type="EMBL" id="SIQ99529.1"/>
    </source>
</evidence>
<sequence>MILMKSTPVLNTIALRTSSDSDQYLKRVGTRTLLAIPAPLGYSGRISFSEPGGLKDSLIHARKERDRFLGSFAPTDLPRNLVSLPAEDLPEDFANAITTFVNLLDLHSISCSSLLVLGCFKDKALTFRHVQSDLQVARQDILNRFYDLVNNGYVEEYKTSQAPAKQLTTKGMEVLKSVKEVLFHLREWYEDISAPPFTWYQQHWSHGRLGLIPVLLLLLSGMHSAAEIAGVLRTHRSVIFTKLNRLTELGFVCKHTPSVHGEAYPVITALGIQALAGLYRAV</sequence>
<dbReference type="AlphaFoldDB" id="A0A1N6XBB6"/>
<dbReference type="Proteomes" id="UP000186895">
    <property type="component" value="Unassembled WGS sequence"/>
</dbReference>
<name>A0A1N6XBB6_9GAMM</name>
<dbReference type="SUPFAM" id="SSF46785">
    <property type="entry name" value="Winged helix' DNA-binding domain"/>
    <property type="match status" value="1"/>
</dbReference>
<dbReference type="EMBL" id="FTMN01000013">
    <property type="protein sequence ID" value="SIQ99529.1"/>
    <property type="molecule type" value="Genomic_DNA"/>
</dbReference>
<organism evidence="1 2">
    <name type="scientific">Marinobacterium stanieri</name>
    <dbReference type="NCBI Taxonomy" id="49186"/>
    <lineage>
        <taxon>Bacteria</taxon>
        <taxon>Pseudomonadati</taxon>
        <taxon>Pseudomonadota</taxon>
        <taxon>Gammaproteobacteria</taxon>
        <taxon>Oceanospirillales</taxon>
        <taxon>Oceanospirillaceae</taxon>
        <taxon>Marinobacterium</taxon>
    </lineage>
</organism>
<evidence type="ECO:0000313" key="2">
    <source>
        <dbReference type="Proteomes" id="UP000186895"/>
    </source>
</evidence>